<dbReference type="Proteomes" id="UP000199197">
    <property type="component" value="Unassembled WGS sequence"/>
</dbReference>
<dbReference type="AlphaFoldDB" id="A0A0P1MXM3"/>
<evidence type="ECO:0000256" key="5">
    <source>
        <dbReference type="ARBA" id="ARBA00022692"/>
    </source>
</evidence>
<organism evidence="12 13">
    <name type="scientific">Candidatus Chryseopegocella kryptomonas</name>
    <dbReference type="NCBI Taxonomy" id="1633643"/>
    <lineage>
        <taxon>Bacteria</taxon>
        <taxon>Pseudomonadati</taxon>
        <taxon>Candidatus Kryptoniota</taxon>
        <taxon>Candidatus Chryseopegocella</taxon>
    </lineage>
</organism>
<dbReference type="Gene3D" id="3.30.1330.60">
    <property type="entry name" value="OmpA-like domain"/>
    <property type="match status" value="1"/>
</dbReference>
<dbReference type="EMBL" id="CZVW01000007">
    <property type="protein sequence ID" value="CUT00413.1"/>
    <property type="molecule type" value="Genomic_DNA"/>
</dbReference>
<dbReference type="SUPFAM" id="SSF103088">
    <property type="entry name" value="OmpA-like"/>
    <property type="match status" value="1"/>
</dbReference>
<reference evidence="13" key="1">
    <citation type="submission" date="2015-11" db="EMBL/GenBank/DDBJ databases">
        <authorList>
            <person name="Varghese N."/>
        </authorList>
    </citation>
    <scope>NUCLEOTIDE SEQUENCE [LARGE SCALE GENOMIC DNA]</scope>
    <source>
        <strain evidence="13">JGI-23</strain>
    </source>
</reference>
<protein>
    <submittedName>
        <fullName evidence="12">Chemotaxis protein MotB</fullName>
    </submittedName>
</protein>
<proteinExistence type="inferred from homology"/>
<keyword evidence="7 9" id="KW-0472">Membrane</keyword>
<dbReference type="GO" id="GO:0005886">
    <property type="term" value="C:plasma membrane"/>
    <property type="evidence" value="ECO:0007669"/>
    <property type="project" value="UniProtKB-SubCell"/>
</dbReference>
<comment type="subcellular location">
    <subcellularLocation>
        <location evidence="1">Cell membrane</location>
        <topology evidence="1">Single-pass membrane protein</topology>
    </subcellularLocation>
    <subcellularLocation>
        <location evidence="2">Cell outer membrane</location>
    </subcellularLocation>
</comment>
<evidence type="ECO:0000256" key="10">
    <source>
        <dbReference type="SAM" id="Phobius"/>
    </source>
</evidence>
<evidence type="ECO:0000256" key="9">
    <source>
        <dbReference type="PROSITE-ProRule" id="PRU00473"/>
    </source>
</evidence>
<keyword evidence="4" id="KW-1003">Cell membrane</keyword>
<keyword evidence="6 10" id="KW-1133">Transmembrane helix</keyword>
<keyword evidence="5 10" id="KW-0812">Transmembrane</keyword>
<evidence type="ECO:0000256" key="7">
    <source>
        <dbReference type="ARBA" id="ARBA00023136"/>
    </source>
</evidence>
<dbReference type="RefSeq" id="WP_092349001.1">
    <property type="nucleotide sequence ID" value="NZ_CZVW01000007.1"/>
</dbReference>
<dbReference type="CDD" id="cd07185">
    <property type="entry name" value="OmpA_C-like"/>
    <property type="match status" value="1"/>
</dbReference>
<dbReference type="InterPro" id="IPR006664">
    <property type="entry name" value="OMP_bac"/>
</dbReference>
<evidence type="ECO:0000256" key="8">
    <source>
        <dbReference type="ARBA" id="ARBA00023237"/>
    </source>
</evidence>
<evidence type="ECO:0000259" key="11">
    <source>
        <dbReference type="PROSITE" id="PS51123"/>
    </source>
</evidence>
<accession>A0A0P1MXM3</accession>
<dbReference type="Pfam" id="PF13677">
    <property type="entry name" value="MotB_plug"/>
    <property type="match status" value="1"/>
</dbReference>
<keyword evidence="8" id="KW-0998">Cell outer membrane</keyword>
<evidence type="ECO:0000313" key="13">
    <source>
        <dbReference type="Proteomes" id="UP000199197"/>
    </source>
</evidence>
<dbReference type="GO" id="GO:0009279">
    <property type="term" value="C:cell outer membrane"/>
    <property type="evidence" value="ECO:0007669"/>
    <property type="project" value="UniProtKB-SubCell"/>
</dbReference>
<name>A0A0P1MXM3_9BACT</name>
<evidence type="ECO:0000256" key="2">
    <source>
        <dbReference type="ARBA" id="ARBA00004442"/>
    </source>
</evidence>
<evidence type="ECO:0000256" key="6">
    <source>
        <dbReference type="ARBA" id="ARBA00022989"/>
    </source>
</evidence>
<dbReference type="Pfam" id="PF00691">
    <property type="entry name" value="OmpA"/>
    <property type="match status" value="1"/>
</dbReference>
<evidence type="ECO:0000256" key="4">
    <source>
        <dbReference type="ARBA" id="ARBA00022475"/>
    </source>
</evidence>
<feature type="domain" description="OmpA-like" evidence="11">
    <location>
        <begin position="123"/>
        <end position="242"/>
    </location>
</feature>
<feature type="transmembrane region" description="Helical" evidence="10">
    <location>
        <begin position="20"/>
        <end position="39"/>
    </location>
</feature>
<dbReference type="PRINTS" id="PR01021">
    <property type="entry name" value="OMPADOMAIN"/>
</dbReference>
<sequence>MSRKKKGHHEEHENLERWLITYADLITLLLGLFVVLYSMSQIDLNKYQQWISAFSQLFGGGGVLSGGKGILVTPSPPKSGSDAVAGTSQSQSNQTQQKLELQLNAILSSGIQSKKVILTTSPEGLTIHLLERLLFESGSADLKPEAKAVLDTLAEVLKFLPNKIRIEGHTDDRPIKSARFPSNWHLSVARALNTAYYLMSKGVNPEKISIAGYSEYRPIAPNDTEENRAKNRRVDIVIISTQSGVFGKISN</sequence>
<evidence type="ECO:0000256" key="1">
    <source>
        <dbReference type="ARBA" id="ARBA00004162"/>
    </source>
</evidence>
<comment type="similarity">
    <text evidence="3">Belongs to the MotB family.</text>
</comment>
<dbReference type="InterPro" id="IPR036737">
    <property type="entry name" value="OmpA-like_sf"/>
</dbReference>
<keyword evidence="13" id="KW-1185">Reference proteome</keyword>
<dbReference type="InterPro" id="IPR025713">
    <property type="entry name" value="MotB-like_N_dom"/>
</dbReference>
<dbReference type="InterPro" id="IPR006665">
    <property type="entry name" value="OmpA-like"/>
</dbReference>
<dbReference type="PANTHER" id="PTHR30329:SF21">
    <property type="entry name" value="LIPOPROTEIN YIAD-RELATED"/>
    <property type="match status" value="1"/>
</dbReference>
<dbReference type="PROSITE" id="PS51123">
    <property type="entry name" value="OMPA_2"/>
    <property type="match status" value="1"/>
</dbReference>
<dbReference type="OrthoDB" id="9815217at2"/>
<gene>
    <name evidence="12" type="ORF">JGI23_00855</name>
</gene>
<dbReference type="PANTHER" id="PTHR30329">
    <property type="entry name" value="STATOR ELEMENT OF FLAGELLAR MOTOR COMPLEX"/>
    <property type="match status" value="1"/>
</dbReference>
<evidence type="ECO:0000313" key="12">
    <source>
        <dbReference type="EMBL" id="CUT00413.1"/>
    </source>
</evidence>
<dbReference type="InterPro" id="IPR050330">
    <property type="entry name" value="Bact_OuterMem_StrucFunc"/>
</dbReference>
<evidence type="ECO:0000256" key="3">
    <source>
        <dbReference type="ARBA" id="ARBA00008914"/>
    </source>
</evidence>